<dbReference type="InterPro" id="IPR026870">
    <property type="entry name" value="Zinc_ribbon_dom"/>
</dbReference>
<evidence type="ECO:0000313" key="4">
    <source>
        <dbReference type="Proteomes" id="UP000775770"/>
    </source>
</evidence>
<dbReference type="InterPro" id="IPR025582">
    <property type="entry name" value="YARHG_dom"/>
</dbReference>
<feature type="domain" description="YARHG" evidence="2">
    <location>
        <begin position="347"/>
        <end position="429"/>
    </location>
</feature>
<dbReference type="Pfam" id="PF13308">
    <property type="entry name" value="YARHG"/>
    <property type="match status" value="1"/>
</dbReference>
<comment type="caution">
    <text evidence="3">The sequence shown here is derived from an EMBL/GenBank/DDBJ whole genome shotgun (WGS) entry which is preliminary data.</text>
</comment>
<dbReference type="RefSeq" id="WP_304072653.1">
    <property type="nucleotide sequence ID" value="NZ_JABZRA010000126.1"/>
</dbReference>
<name>A0A930GWK4_9FIRM</name>
<reference evidence="3" key="1">
    <citation type="submission" date="2020-04" db="EMBL/GenBank/DDBJ databases">
        <title>Deep metagenomics examines the oral microbiome during advanced dental caries in children, revealing novel taxa and co-occurrences with host molecules.</title>
        <authorList>
            <person name="Baker J.L."/>
            <person name="Morton J.T."/>
            <person name="Dinis M."/>
            <person name="Alvarez R."/>
            <person name="Tran N.C."/>
            <person name="Knight R."/>
            <person name="Edlund A."/>
        </authorList>
    </citation>
    <scope>NUCLEOTIDE SEQUENCE</scope>
    <source>
        <strain evidence="3">JCVI_38_bin.19</strain>
    </source>
</reference>
<dbReference type="InterPro" id="IPR038434">
    <property type="entry name" value="YARHG_sf"/>
</dbReference>
<dbReference type="EMBL" id="JABZRA010000126">
    <property type="protein sequence ID" value="MBF1273329.1"/>
    <property type="molecule type" value="Genomic_DNA"/>
</dbReference>
<dbReference type="AlphaFoldDB" id="A0A930GWK4"/>
<protein>
    <submittedName>
        <fullName evidence="3">YARHG domain-containing protein</fullName>
    </submittedName>
</protein>
<accession>A0A930GWK4</accession>
<evidence type="ECO:0000313" key="3">
    <source>
        <dbReference type="EMBL" id="MBF1273329.1"/>
    </source>
</evidence>
<evidence type="ECO:0000256" key="1">
    <source>
        <dbReference type="SAM" id="Phobius"/>
    </source>
</evidence>
<dbReference type="Pfam" id="PF13240">
    <property type="entry name" value="Zn_Ribbon_1"/>
    <property type="match status" value="1"/>
</dbReference>
<keyword evidence="1" id="KW-1133">Transmembrane helix</keyword>
<organism evidence="3 4">
    <name type="scientific">Oribacterium sinus</name>
    <dbReference type="NCBI Taxonomy" id="237576"/>
    <lineage>
        <taxon>Bacteria</taxon>
        <taxon>Bacillati</taxon>
        <taxon>Bacillota</taxon>
        <taxon>Clostridia</taxon>
        <taxon>Lachnospirales</taxon>
        <taxon>Lachnospiraceae</taxon>
        <taxon>Oribacterium</taxon>
    </lineage>
</organism>
<evidence type="ECO:0000259" key="2">
    <source>
        <dbReference type="SMART" id="SM01324"/>
    </source>
</evidence>
<keyword evidence="1" id="KW-0812">Transmembrane</keyword>
<proteinExistence type="predicted"/>
<dbReference type="SMART" id="SM01324">
    <property type="entry name" value="YARHG"/>
    <property type="match status" value="1"/>
</dbReference>
<dbReference type="Proteomes" id="UP000775770">
    <property type="component" value="Unassembled WGS sequence"/>
</dbReference>
<keyword evidence="1" id="KW-0472">Membrane</keyword>
<sequence>MFCRKCGLKNDDDAVFCKLCGARLSEEEVEQLSEGTLSLSSTPPVPNESVVGNKTVATKEAKALKPKKKLHLHFFICLLLAFLIGSGGTWIYLQFFKKITIPLDEYVKVNIHGPSGYAVAGTEIDWDGIKRDYGGKLSFTQLAKSEGLEELYQSPITCLFESISPPGLKKEKNIKNGDLIAYQWNFDDREITRYLNCKLKVENKKIKAHTDASVKEEDIFGKMEIKAVGENGYGNIVLRALPKGLKKNDFIIYSNFLLSNGSKVDIDLRYSPLYYYESCGILPSKKNITYTVSGLGESSEEKDTAIGTEDSSMPFSTAEDDAKTEEAKAQYAVSDYICPYSSFRLITKQDMTELMAEYPKDLFPGQRSLAQMIINEIYARYGYEFKDPELNEYFEQFYWYSSLRDRISNVDNIYRQMSAIEKKNVEFLKTYP</sequence>
<feature type="transmembrane region" description="Helical" evidence="1">
    <location>
        <begin position="72"/>
        <end position="93"/>
    </location>
</feature>
<gene>
    <name evidence="3" type="ORF">HXM90_07950</name>
</gene>
<dbReference type="Gene3D" id="1.20.58.1690">
    <property type="match status" value="1"/>
</dbReference>